<keyword evidence="5" id="KW-1185">Reference proteome</keyword>
<comment type="caution">
    <text evidence="4">The sequence shown here is derived from an EMBL/GenBank/DDBJ whole genome shotgun (WGS) entry which is preliminary data.</text>
</comment>
<dbReference type="Proteomes" id="UP000549394">
    <property type="component" value="Unassembled WGS sequence"/>
</dbReference>
<dbReference type="GO" id="GO:0016747">
    <property type="term" value="F:acyltransferase activity, transferring groups other than amino-acyl groups"/>
    <property type="evidence" value="ECO:0007669"/>
    <property type="project" value="InterPro"/>
</dbReference>
<evidence type="ECO:0000313" key="5">
    <source>
        <dbReference type="Proteomes" id="UP000549394"/>
    </source>
</evidence>
<gene>
    <name evidence="4" type="ORF">DGYR_LOCUS13489</name>
</gene>
<evidence type="ECO:0000313" key="4">
    <source>
        <dbReference type="EMBL" id="CAD5126235.1"/>
    </source>
</evidence>
<dbReference type="SUPFAM" id="SSF55729">
    <property type="entry name" value="Acyl-CoA N-acyltransferases (Nat)"/>
    <property type="match status" value="1"/>
</dbReference>
<evidence type="ECO:0000259" key="3">
    <source>
        <dbReference type="PROSITE" id="PS51186"/>
    </source>
</evidence>
<dbReference type="PANTHER" id="PTHR43420">
    <property type="entry name" value="ACETYLTRANSFERASE"/>
    <property type="match status" value="1"/>
</dbReference>
<dbReference type="InterPro" id="IPR050680">
    <property type="entry name" value="YpeA/RimI_acetyltransf"/>
</dbReference>
<protein>
    <submittedName>
        <fullName evidence="4">DgyrCDS14403</fullName>
    </submittedName>
</protein>
<name>A0A7I8WDG6_9ANNE</name>
<dbReference type="AlphaFoldDB" id="A0A7I8WDG6"/>
<evidence type="ECO:0000256" key="2">
    <source>
        <dbReference type="ARBA" id="ARBA00023315"/>
    </source>
</evidence>
<dbReference type="Gene3D" id="3.40.630.30">
    <property type="match status" value="1"/>
</dbReference>
<dbReference type="OrthoDB" id="329272at2759"/>
<dbReference type="EMBL" id="CAJFCJ010000036">
    <property type="protein sequence ID" value="CAD5126235.1"/>
    <property type="molecule type" value="Genomic_DNA"/>
</dbReference>
<dbReference type="Pfam" id="PF00583">
    <property type="entry name" value="Acetyltransf_1"/>
    <property type="match status" value="1"/>
</dbReference>
<accession>A0A7I8WDG6</accession>
<feature type="domain" description="N-acetyltransferase" evidence="3">
    <location>
        <begin position="37"/>
        <end position="237"/>
    </location>
</feature>
<dbReference type="InterPro" id="IPR016181">
    <property type="entry name" value="Acyl_CoA_acyltransferase"/>
</dbReference>
<proteinExistence type="predicted"/>
<keyword evidence="1" id="KW-0808">Transferase</keyword>
<evidence type="ECO:0000256" key="1">
    <source>
        <dbReference type="ARBA" id="ARBA00022679"/>
    </source>
</evidence>
<keyword evidence="2" id="KW-0012">Acyltransferase</keyword>
<organism evidence="4 5">
    <name type="scientific">Dimorphilus gyrociliatus</name>
    <dbReference type="NCBI Taxonomy" id="2664684"/>
    <lineage>
        <taxon>Eukaryota</taxon>
        <taxon>Metazoa</taxon>
        <taxon>Spiralia</taxon>
        <taxon>Lophotrochozoa</taxon>
        <taxon>Annelida</taxon>
        <taxon>Polychaeta</taxon>
        <taxon>Polychaeta incertae sedis</taxon>
        <taxon>Dinophilidae</taxon>
        <taxon>Dimorphilus</taxon>
    </lineage>
</organism>
<reference evidence="4 5" key="1">
    <citation type="submission" date="2020-08" db="EMBL/GenBank/DDBJ databases">
        <authorList>
            <person name="Hejnol A."/>
        </authorList>
    </citation>
    <scope>NUCLEOTIDE SEQUENCE [LARGE SCALE GENOMIC DNA]</scope>
</reference>
<dbReference type="InterPro" id="IPR000182">
    <property type="entry name" value="GNAT_dom"/>
</dbReference>
<dbReference type="PROSITE" id="PS51186">
    <property type="entry name" value="GNAT"/>
    <property type="match status" value="1"/>
</dbReference>
<sequence>MNIIVGAFYTIKRIETVVNKAKNDGKDDIKFPQMKKIHFRCMEKGEEGEAAKVIVHGFSHDFSYFCDKKEFPSLEQFFEKSLKHDEDNTKDVIVAVNKENKEIAGICKLRDSNKLEKTLSLSETLKTLSIRTAFRMITTILSFDEVNSQIVKDEQVVEYLTVHDNYKKQGIARNLLRYAECMAKQRNSKKISLVVHETNPIAVKLYESEGYVTTHLLHGLKYLTFGSKTSFKMEKAI</sequence>
<dbReference type="CDD" id="cd04301">
    <property type="entry name" value="NAT_SF"/>
    <property type="match status" value="1"/>
</dbReference>